<evidence type="ECO:0000256" key="1">
    <source>
        <dbReference type="ARBA" id="ARBA00001966"/>
    </source>
</evidence>
<evidence type="ECO:0000256" key="5">
    <source>
        <dbReference type="ARBA" id="ARBA00023004"/>
    </source>
</evidence>
<evidence type="ECO:0000256" key="6">
    <source>
        <dbReference type="ARBA" id="ARBA00023014"/>
    </source>
</evidence>
<dbReference type="GO" id="GO:0170039">
    <property type="term" value="P:proteinogenic amino acid metabolic process"/>
    <property type="evidence" value="ECO:0007669"/>
    <property type="project" value="UniProtKB-ARBA"/>
</dbReference>
<dbReference type="PANTHER" id="PTHR30548">
    <property type="entry name" value="2-HYDROXYGLUTARYL-COA DEHYDRATASE, D-COMPONENT-RELATED"/>
    <property type="match status" value="1"/>
</dbReference>
<dbReference type="RefSeq" id="WP_055337443.1">
    <property type="nucleotide sequence ID" value="NZ_CDNF01000032.1"/>
</dbReference>
<evidence type="ECO:0000256" key="4">
    <source>
        <dbReference type="ARBA" id="ARBA00022723"/>
    </source>
</evidence>
<keyword evidence="5" id="KW-0408">Iron</keyword>
<dbReference type="GO" id="GO:0051539">
    <property type="term" value="F:4 iron, 4 sulfur cluster binding"/>
    <property type="evidence" value="ECO:0007669"/>
    <property type="project" value="UniProtKB-KW"/>
</dbReference>
<keyword evidence="4" id="KW-0479">Metal-binding</keyword>
<evidence type="ECO:0000313" key="8">
    <source>
        <dbReference type="EMBL" id="CEQ05064.1"/>
    </source>
</evidence>
<accession>A0A0C7QDW8</accession>
<dbReference type="AlphaFoldDB" id="A0A0C7QDW8"/>
<name>A0A0C7QDW8_PARSO</name>
<dbReference type="EMBL" id="CEKZ01000023">
    <property type="protein sequence ID" value="CEQ05064.1"/>
    <property type="molecule type" value="Genomic_DNA"/>
</dbReference>
<dbReference type="Gene3D" id="3.40.50.11900">
    <property type="match status" value="1"/>
</dbReference>
<dbReference type="GO" id="GO:0170033">
    <property type="term" value="P:L-amino acid metabolic process"/>
    <property type="evidence" value="ECO:0007669"/>
    <property type="project" value="UniProtKB-ARBA"/>
</dbReference>
<evidence type="ECO:0000313" key="9">
    <source>
        <dbReference type="Proteomes" id="UP000049127"/>
    </source>
</evidence>
<comment type="cofactor">
    <cofactor evidence="1">
        <name>[4Fe-4S] cluster</name>
        <dbReference type="ChEBI" id="CHEBI:49883"/>
    </cofactor>
</comment>
<dbReference type="FunFam" id="3.40.50.11890:FF:000002">
    <property type="entry name" value="(R)-2-hydroxyisocaproyl-CoA dehydratase beta subunit"/>
    <property type="match status" value="1"/>
</dbReference>
<dbReference type="InterPro" id="IPR010327">
    <property type="entry name" value="FldB/FldC_alpha/beta"/>
</dbReference>
<comment type="similarity">
    <text evidence="2">Belongs to the FldB/FldC dehydratase alpha/beta subunit family.</text>
</comment>
<keyword evidence="3" id="KW-0004">4Fe-4S</keyword>
<sequence>MESILATMKEAVENPNEAVKIFKKDTGNKAIGCFPVYCPEEIIHAGGMLPVGIWGGHTELDLAKQYFPAFACSIMQSSLEFGLKGAYNELSAVIIPGMCDTLICLGQNWKVAVPKVPYIALVYPQNRKLESGVKYLINEFKNIKKELEKICGHEITEEKLQESIDVYNEHRKVMQEFVALSPKYPETIKPSVRNLVIKSGFFMRKEKHTELVKSLIANLKKIETEECMGSKVILTGISLDSKDILDILEENNITVVGDDLAQESRQFRTIVPEGKDSLERLARQWSNIEGCSLAYDPEKKRGSMIVDEVKAKGADGVIFCMMKFCDPEEYDYPVVKGDIESKNIPTLYIEVDQQTSNNEQVRTRIQAFSEMLSFA</sequence>
<evidence type="ECO:0000256" key="3">
    <source>
        <dbReference type="ARBA" id="ARBA00022485"/>
    </source>
</evidence>
<organism evidence="8 9">
    <name type="scientific">Paraclostridium sordellii</name>
    <name type="common">Clostridium sordellii</name>
    <dbReference type="NCBI Taxonomy" id="1505"/>
    <lineage>
        <taxon>Bacteria</taxon>
        <taxon>Bacillati</taxon>
        <taxon>Bacillota</taxon>
        <taxon>Clostridia</taxon>
        <taxon>Peptostreptococcales</taxon>
        <taxon>Peptostreptococcaceae</taxon>
        <taxon>Paraclostridium</taxon>
    </lineage>
</organism>
<evidence type="ECO:0000256" key="2">
    <source>
        <dbReference type="ARBA" id="ARBA00005806"/>
    </source>
</evidence>
<dbReference type="GO" id="GO:0016836">
    <property type="term" value="F:hydro-lyase activity"/>
    <property type="evidence" value="ECO:0007669"/>
    <property type="project" value="UniProtKB-ARBA"/>
</dbReference>
<dbReference type="PANTHER" id="PTHR30548:SF5">
    <property type="entry name" value="SUBUNIT OF OXYGEN-SENSITIVE 2-HYDROXYISOCAPROYL-COA DEHYDRATASE"/>
    <property type="match status" value="1"/>
</dbReference>
<gene>
    <name evidence="8" type="primary">hadC</name>
    <name evidence="8" type="ORF">R28058_27811</name>
</gene>
<proteinExistence type="inferred from homology"/>
<keyword evidence="7 8" id="KW-0456">Lyase</keyword>
<dbReference type="GO" id="GO:0046872">
    <property type="term" value="F:metal ion binding"/>
    <property type="evidence" value="ECO:0007669"/>
    <property type="project" value="UniProtKB-KW"/>
</dbReference>
<dbReference type="EC" id="4.2.1.-" evidence="8"/>
<dbReference type="Proteomes" id="UP000049127">
    <property type="component" value="Unassembled WGS sequence"/>
</dbReference>
<dbReference type="Gene3D" id="1.20.1270.370">
    <property type="match status" value="1"/>
</dbReference>
<dbReference type="Pfam" id="PF06050">
    <property type="entry name" value="HGD-D"/>
    <property type="match status" value="1"/>
</dbReference>
<evidence type="ECO:0000256" key="7">
    <source>
        <dbReference type="ARBA" id="ARBA00023239"/>
    </source>
</evidence>
<dbReference type="OrthoDB" id="355459at2"/>
<dbReference type="Gene3D" id="3.40.50.11890">
    <property type="match status" value="1"/>
</dbReference>
<reference evidence="8 9" key="1">
    <citation type="submission" date="2015-01" db="EMBL/GenBank/DDBJ databases">
        <authorList>
            <person name="Aslett A.Martin."/>
            <person name="De Silva Nishadi"/>
        </authorList>
    </citation>
    <scope>NUCLEOTIDE SEQUENCE [LARGE SCALE GENOMIC DNA]</scope>
    <source>
        <strain evidence="8 9">R28058</strain>
    </source>
</reference>
<keyword evidence="6" id="KW-0411">Iron-sulfur</keyword>
<protein>
    <submittedName>
        <fullName evidence="8">Subunit of oxygen-sensitive 2-hydroxyisocaproyl-CoA dehydratase C</fullName>
        <ecNumber evidence="8">4.2.1.-</ecNumber>
    </submittedName>
</protein>